<dbReference type="SMART" id="SM00342">
    <property type="entry name" value="HTH_ARAC"/>
    <property type="match status" value="1"/>
</dbReference>
<dbReference type="PANTHER" id="PTHR43280">
    <property type="entry name" value="ARAC-FAMILY TRANSCRIPTIONAL REGULATOR"/>
    <property type="match status" value="1"/>
</dbReference>
<keyword evidence="6" id="KW-1185">Reference proteome</keyword>
<dbReference type="Gene3D" id="3.30.70.100">
    <property type="match status" value="1"/>
</dbReference>
<dbReference type="Pfam" id="PF12833">
    <property type="entry name" value="HTH_18"/>
    <property type="match status" value="1"/>
</dbReference>
<dbReference type="InterPro" id="IPR009057">
    <property type="entry name" value="Homeodomain-like_sf"/>
</dbReference>
<dbReference type="InterPro" id="IPR018060">
    <property type="entry name" value="HTH_AraC"/>
</dbReference>
<reference evidence="5 6" key="1">
    <citation type="submission" date="2019-02" db="EMBL/GenBank/DDBJ databases">
        <title>Bacterial novel species Emticicia sp. 17J42-9 isolated from soil.</title>
        <authorList>
            <person name="Jung H.-Y."/>
        </authorList>
    </citation>
    <scope>NUCLEOTIDE SEQUENCE [LARGE SCALE GENOMIC DNA]</scope>
    <source>
        <strain evidence="5 6">17J42-9</strain>
    </source>
</reference>
<keyword evidence="3" id="KW-0804">Transcription</keyword>
<keyword evidence="2" id="KW-0238">DNA-binding</keyword>
<dbReference type="GO" id="GO:0043565">
    <property type="term" value="F:sequence-specific DNA binding"/>
    <property type="evidence" value="ECO:0007669"/>
    <property type="project" value="InterPro"/>
</dbReference>
<proteinExistence type="predicted"/>
<evidence type="ECO:0000313" key="6">
    <source>
        <dbReference type="Proteomes" id="UP000293162"/>
    </source>
</evidence>
<name>A0A4Q5LTE9_9BACT</name>
<dbReference type="SUPFAM" id="SSF55008">
    <property type="entry name" value="HMA, heavy metal-associated domain"/>
    <property type="match status" value="1"/>
</dbReference>
<dbReference type="Proteomes" id="UP000293162">
    <property type="component" value="Unassembled WGS sequence"/>
</dbReference>
<dbReference type="SUPFAM" id="SSF46689">
    <property type="entry name" value="Homeodomain-like"/>
    <property type="match status" value="1"/>
</dbReference>
<sequence>MQLLIKNMVCNRCVRVVREELEKIGLSVSKVELGMATINLTSDTIQYNLIQNTLQKEGFELIENQKASVIERIKHLIINEIHHNKGEKPASQNFSDFLVKKIGYEYSYLSHLFSSVEKTTIEKYIIAQKIERTKALLLNGEISLSEIAWALDYSSVAHLSNQFKQVEGISPSEFKRNNLNTRLSIDSVKNHVSLV</sequence>
<dbReference type="GO" id="GO:0046872">
    <property type="term" value="F:metal ion binding"/>
    <property type="evidence" value="ECO:0007669"/>
    <property type="project" value="InterPro"/>
</dbReference>
<dbReference type="EMBL" id="SEWF01000069">
    <property type="protein sequence ID" value="RYU92844.1"/>
    <property type="molecule type" value="Genomic_DNA"/>
</dbReference>
<dbReference type="RefSeq" id="WP_130023992.1">
    <property type="nucleotide sequence ID" value="NZ_SEWF01000069.1"/>
</dbReference>
<evidence type="ECO:0000256" key="3">
    <source>
        <dbReference type="ARBA" id="ARBA00023163"/>
    </source>
</evidence>
<organism evidence="5 6">
    <name type="scientific">Emticicia agri</name>
    <dbReference type="NCBI Taxonomy" id="2492393"/>
    <lineage>
        <taxon>Bacteria</taxon>
        <taxon>Pseudomonadati</taxon>
        <taxon>Bacteroidota</taxon>
        <taxon>Cytophagia</taxon>
        <taxon>Cytophagales</taxon>
        <taxon>Leadbetterellaceae</taxon>
        <taxon>Emticicia</taxon>
    </lineage>
</organism>
<feature type="domain" description="HTH araC/xylS-type" evidence="4">
    <location>
        <begin position="71"/>
        <end position="177"/>
    </location>
</feature>
<dbReference type="AlphaFoldDB" id="A0A4Q5LTE9"/>
<accession>A0A4Q5LTE9</accession>
<dbReference type="PROSITE" id="PS01124">
    <property type="entry name" value="HTH_ARAC_FAMILY_2"/>
    <property type="match status" value="1"/>
</dbReference>
<evidence type="ECO:0000313" key="5">
    <source>
        <dbReference type="EMBL" id="RYU92844.1"/>
    </source>
</evidence>
<comment type="caution">
    <text evidence="5">The sequence shown here is derived from an EMBL/GenBank/DDBJ whole genome shotgun (WGS) entry which is preliminary data.</text>
</comment>
<evidence type="ECO:0000259" key="4">
    <source>
        <dbReference type="PROSITE" id="PS01124"/>
    </source>
</evidence>
<gene>
    <name evidence="5" type="ORF">EWM59_25115</name>
</gene>
<dbReference type="InterPro" id="IPR036163">
    <property type="entry name" value="HMA_dom_sf"/>
</dbReference>
<dbReference type="Gene3D" id="1.10.10.60">
    <property type="entry name" value="Homeodomain-like"/>
    <property type="match status" value="1"/>
</dbReference>
<dbReference type="OrthoDB" id="952277at2"/>
<dbReference type="GO" id="GO:0003700">
    <property type="term" value="F:DNA-binding transcription factor activity"/>
    <property type="evidence" value="ECO:0007669"/>
    <property type="project" value="InterPro"/>
</dbReference>
<protein>
    <submittedName>
        <fullName evidence="5">AraC family transcriptional regulator</fullName>
    </submittedName>
</protein>
<keyword evidence="1" id="KW-0805">Transcription regulation</keyword>
<evidence type="ECO:0000256" key="2">
    <source>
        <dbReference type="ARBA" id="ARBA00023125"/>
    </source>
</evidence>
<evidence type="ECO:0000256" key="1">
    <source>
        <dbReference type="ARBA" id="ARBA00023015"/>
    </source>
</evidence>
<dbReference type="PANTHER" id="PTHR43280:SF31">
    <property type="entry name" value="TRANSCRIPTIONAL REGULATORY PROTEIN"/>
    <property type="match status" value="1"/>
</dbReference>